<evidence type="ECO:0000313" key="1">
    <source>
        <dbReference type="EMBL" id="PME22204.1"/>
    </source>
</evidence>
<accession>A0AA44VMX0</accession>
<name>A0AA44VMX0_9VIBR</name>
<protein>
    <submittedName>
        <fullName evidence="1">Uncharacterized protein</fullName>
    </submittedName>
</protein>
<reference evidence="1 2" key="1">
    <citation type="journal article" date="2018" name="Nature">
        <title>A major lineage of non-tailed dsDNA viruses as unrecognized killers of marine bacteria.</title>
        <authorList>
            <person name="Kauffman K.M."/>
            <person name="Hussain F.A."/>
            <person name="Yang J."/>
            <person name="Arevalo P."/>
            <person name="Brown J.M."/>
            <person name="Chang W.K."/>
            <person name="VanInsberghe D."/>
            <person name="Elsherbini J."/>
            <person name="Sharma R.S."/>
            <person name="Cutler M.B."/>
            <person name="Kelly L."/>
            <person name="Polz M.F."/>
        </authorList>
    </citation>
    <scope>NUCLEOTIDE SEQUENCE [LARGE SCALE GENOMIC DNA]</scope>
    <source>
        <strain evidence="1 2">10N.286.55.E1</strain>
    </source>
</reference>
<organism evidence="1 2">
    <name type="scientific">Vibrio lentus</name>
    <dbReference type="NCBI Taxonomy" id="136468"/>
    <lineage>
        <taxon>Bacteria</taxon>
        <taxon>Pseudomonadati</taxon>
        <taxon>Pseudomonadota</taxon>
        <taxon>Gammaproteobacteria</taxon>
        <taxon>Vibrionales</taxon>
        <taxon>Vibrionaceae</taxon>
        <taxon>Vibrio</taxon>
    </lineage>
</organism>
<evidence type="ECO:0000313" key="2">
    <source>
        <dbReference type="Proteomes" id="UP000239763"/>
    </source>
</evidence>
<dbReference type="EMBL" id="MCSB01000053">
    <property type="protein sequence ID" value="PME22204.1"/>
    <property type="molecule type" value="Genomic_DNA"/>
</dbReference>
<sequence length="68" mass="7761">MKKILPNLEEFIFNGSPYPLVDPSTLPIDILEALDKYMRGKTISHPVYIYTQDWVGFCSAVERGDITI</sequence>
<dbReference type="Proteomes" id="UP000239763">
    <property type="component" value="Unassembled WGS sequence"/>
</dbReference>
<proteinExistence type="predicted"/>
<comment type="caution">
    <text evidence="1">The sequence shown here is derived from an EMBL/GenBank/DDBJ whole genome shotgun (WGS) entry which is preliminary data.</text>
</comment>
<dbReference type="AlphaFoldDB" id="A0AA44VMX0"/>
<keyword evidence="2" id="KW-1185">Reference proteome</keyword>
<gene>
    <name evidence="1" type="ORF">BCV38_15345</name>
</gene>
<dbReference type="RefSeq" id="WP_102298584.1">
    <property type="nucleotide sequence ID" value="NZ_JAAHTI010000001.1"/>
</dbReference>